<evidence type="ECO:0000313" key="1">
    <source>
        <dbReference type="EMBL" id="KUF14827.1"/>
    </source>
</evidence>
<organism evidence="1 2">
    <name type="scientific">Streptomyces silvensis</name>
    <dbReference type="NCBI Taxonomy" id="1765722"/>
    <lineage>
        <taxon>Bacteria</taxon>
        <taxon>Bacillati</taxon>
        <taxon>Actinomycetota</taxon>
        <taxon>Actinomycetes</taxon>
        <taxon>Kitasatosporales</taxon>
        <taxon>Streptomycetaceae</taxon>
        <taxon>Streptomyces</taxon>
    </lineage>
</organism>
<proteinExistence type="predicted"/>
<dbReference type="AlphaFoldDB" id="A0A0W7WW52"/>
<dbReference type="EMBL" id="LOCL01000052">
    <property type="protein sequence ID" value="KUF14827.1"/>
    <property type="molecule type" value="Genomic_DNA"/>
</dbReference>
<keyword evidence="2" id="KW-1185">Reference proteome</keyword>
<dbReference type="Proteomes" id="UP000054804">
    <property type="component" value="Unassembled WGS sequence"/>
</dbReference>
<dbReference type="OrthoDB" id="3872852at2"/>
<comment type="caution">
    <text evidence="1">The sequence shown here is derived from an EMBL/GenBank/DDBJ whole genome shotgun (WGS) entry which is preliminary data.</text>
</comment>
<gene>
    <name evidence="1" type="ORF">AT728_35675</name>
</gene>
<reference evidence="1 2" key="1">
    <citation type="submission" date="2015-12" db="EMBL/GenBank/DDBJ databases">
        <title>Draft genome sequence of Streptomyces silvensis ATCC 53525, a producer of novel hormone antagonists.</title>
        <authorList>
            <person name="Johnston C.W."/>
            <person name="Li Y."/>
            <person name="Magarvey N.A."/>
        </authorList>
    </citation>
    <scope>NUCLEOTIDE SEQUENCE [LARGE SCALE GENOMIC DNA]</scope>
    <source>
        <strain evidence="1 2">ATCC 53525</strain>
    </source>
</reference>
<sequence>MAPRSVVDTDMQDLAARVRSLMDLINGRPMCLPLGGQFFDIVTTANGDAARAVVRLLDEQQVDGCGPVIDDPAHGRFHWLVPPGSSTRWAPHRYAICLGRPHEITLPPLDQLEPPGSYWLRPLTASRLVPTAPLRDFLDRFQPTPPPHEALLAAELKAV</sequence>
<evidence type="ECO:0000313" key="2">
    <source>
        <dbReference type="Proteomes" id="UP000054804"/>
    </source>
</evidence>
<name>A0A0W7WW52_9ACTN</name>
<accession>A0A0W7WW52</accession>
<dbReference type="STRING" id="1765722.AT728_35675"/>
<protein>
    <submittedName>
        <fullName evidence="1">Uncharacterized protein</fullName>
    </submittedName>
</protein>